<dbReference type="Proteomes" id="UP000663864">
    <property type="component" value="Unassembled WGS sequence"/>
</dbReference>
<evidence type="ECO:0000256" key="1">
    <source>
        <dbReference type="SAM" id="MobiDB-lite"/>
    </source>
</evidence>
<dbReference type="Gene3D" id="2.60.120.200">
    <property type="match status" value="1"/>
</dbReference>
<feature type="domain" description="MAM" evidence="2">
    <location>
        <begin position="1"/>
        <end position="85"/>
    </location>
</feature>
<evidence type="ECO:0000259" key="2">
    <source>
        <dbReference type="PROSITE" id="PS50060"/>
    </source>
</evidence>
<dbReference type="EMBL" id="CAJNOT010009023">
    <property type="protein sequence ID" value="CAF1522571.1"/>
    <property type="molecule type" value="Genomic_DNA"/>
</dbReference>
<dbReference type="InterPro" id="IPR000998">
    <property type="entry name" value="MAM_dom"/>
</dbReference>
<evidence type="ECO:0000313" key="3">
    <source>
        <dbReference type="EMBL" id="CAF1522571.1"/>
    </source>
</evidence>
<accession>A0A815V3C5</accession>
<protein>
    <recommendedName>
        <fullName evidence="2">MAM domain-containing protein</fullName>
    </recommendedName>
</protein>
<dbReference type="GO" id="GO:0016020">
    <property type="term" value="C:membrane"/>
    <property type="evidence" value="ECO:0007669"/>
    <property type="project" value="InterPro"/>
</dbReference>
<dbReference type="PROSITE" id="PS50060">
    <property type="entry name" value="MAM_2"/>
    <property type="match status" value="1"/>
</dbReference>
<dbReference type="AlphaFoldDB" id="A0A815V3C5"/>
<comment type="caution">
    <text evidence="3">The sequence shown here is derived from an EMBL/GenBank/DDBJ whole genome shotgun (WGS) entry which is preliminary data.</text>
</comment>
<sequence length="164" mass="17601">DFYYYIPGTTSNPKIQVGWKADADTQQIVELPAHSENRWQNSRNSFTAPSSSSYQLTFRMMRDAGMFSYVFGLDEIKIYDQPCGSVVTTTISIVSTTTVEAGTTTPVPTTTTPVLPDTTTPIPTTTTPIPGTTTPIPTTTTPIPGTTTPAPTTSTIVLPDTTTT</sequence>
<evidence type="ECO:0000313" key="4">
    <source>
        <dbReference type="Proteomes" id="UP000663864"/>
    </source>
</evidence>
<feature type="region of interest" description="Disordered" evidence="1">
    <location>
        <begin position="102"/>
        <end position="164"/>
    </location>
</feature>
<name>A0A815V3C5_9BILA</name>
<proteinExistence type="predicted"/>
<feature type="non-terminal residue" evidence="3">
    <location>
        <position position="1"/>
    </location>
</feature>
<feature type="compositionally biased region" description="Low complexity" evidence="1">
    <location>
        <begin position="102"/>
        <end position="156"/>
    </location>
</feature>
<reference evidence="3" key="1">
    <citation type="submission" date="2021-02" db="EMBL/GenBank/DDBJ databases">
        <authorList>
            <person name="Nowell W R."/>
        </authorList>
    </citation>
    <scope>NUCLEOTIDE SEQUENCE</scope>
</reference>
<gene>
    <name evidence="3" type="ORF">ZHD862_LOCUS38429</name>
</gene>
<organism evidence="3 4">
    <name type="scientific">Rotaria sordida</name>
    <dbReference type="NCBI Taxonomy" id="392033"/>
    <lineage>
        <taxon>Eukaryota</taxon>
        <taxon>Metazoa</taxon>
        <taxon>Spiralia</taxon>
        <taxon>Gnathifera</taxon>
        <taxon>Rotifera</taxon>
        <taxon>Eurotatoria</taxon>
        <taxon>Bdelloidea</taxon>
        <taxon>Philodinida</taxon>
        <taxon>Philodinidae</taxon>
        <taxon>Rotaria</taxon>
    </lineage>
</organism>